<evidence type="ECO:0000313" key="1">
    <source>
        <dbReference type="EMBL" id="DAD48412.1"/>
    </source>
</evidence>
<evidence type="ECO:0000313" key="2">
    <source>
        <dbReference type="Proteomes" id="UP000607653"/>
    </source>
</evidence>
<sequence>MRTDVTVELLERMRSGRTCEYNGKTTNVCSLFARKFYPNTLDRLLRFAPKVMRFN</sequence>
<organism evidence="1 2">
    <name type="scientific">Nelumbo nucifera</name>
    <name type="common">Sacred lotus</name>
    <dbReference type="NCBI Taxonomy" id="4432"/>
    <lineage>
        <taxon>Eukaryota</taxon>
        <taxon>Viridiplantae</taxon>
        <taxon>Streptophyta</taxon>
        <taxon>Embryophyta</taxon>
        <taxon>Tracheophyta</taxon>
        <taxon>Spermatophyta</taxon>
        <taxon>Magnoliopsida</taxon>
        <taxon>Proteales</taxon>
        <taxon>Nelumbonaceae</taxon>
        <taxon>Nelumbo</taxon>
    </lineage>
</organism>
<comment type="caution">
    <text evidence="1">The sequence shown here is derived from an EMBL/GenBank/DDBJ whole genome shotgun (WGS) entry which is preliminary data.</text>
</comment>
<proteinExistence type="predicted"/>
<dbReference type="EMBL" id="DUZY01000008">
    <property type="protein sequence ID" value="DAD48412.1"/>
    <property type="molecule type" value="Genomic_DNA"/>
</dbReference>
<gene>
    <name evidence="1" type="ORF">HUJ06_018349</name>
</gene>
<accession>A0A822ZT35</accession>
<name>A0A822ZT35_NELNU</name>
<dbReference type="AlphaFoldDB" id="A0A822ZT35"/>
<keyword evidence="2" id="KW-1185">Reference proteome</keyword>
<dbReference type="Proteomes" id="UP000607653">
    <property type="component" value="Unassembled WGS sequence"/>
</dbReference>
<reference evidence="1 2" key="1">
    <citation type="journal article" date="2020" name="Mol. Biol. Evol.">
        <title>Distinct Expression and Methylation Patterns for Genes with Different Fates following a Single Whole-Genome Duplication in Flowering Plants.</title>
        <authorList>
            <person name="Shi T."/>
            <person name="Rahmani R.S."/>
            <person name="Gugger P.F."/>
            <person name="Wang M."/>
            <person name="Li H."/>
            <person name="Zhang Y."/>
            <person name="Li Z."/>
            <person name="Wang Q."/>
            <person name="Van de Peer Y."/>
            <person name="Marchal K."/>
            <person name="Chen J."/>
        </authorList>
    </citation>
    <scope>NUCLEOTIDE SEQUENCE [LARGE SCALE GENOMIC DNA]</scope>
    <source>
        <tissue evidence="1">Leaf</tissue>
    </source>
</reference>
<protein>
    <submittedName>
        <fullName evidence="1">Uncharacterized protein</fullName>
    </submittedName>
</protein>